<keyword evidence="1 3" id="KW-0489">Methyltransferase</keyword>
<sequence length="269" mass="28128">MAGRAEEGAALPADMVAARPGFKRQVAQAAAMDWSIILAPFHAAAVDADPVPVASRFPAVARPPMSRAGAGQVRIIGGRWRNTRLPVPDLPGLRPTSDRVRETLFNWLLPALPGARVLDLFAGSGALGLEAVSRGAASACLVERDPALAAGLRASIARLQAQAQIQVVQDDALRWLAAPDAGADAGAPADIAFVDPPFADGLWDAVLQRLPARLAADAWLYLESPAGQAPALPAPWALYREGGSREVRAALYRRTAATLPGDLHAVSNA</sequence>
<dbReference type="InterPro" id="IPR004398">
    <property type="entry name" value="RNA_MeTrfase_RsmD"/>
</dbReference>
<dbReference type="PANTHER" id="PTHR43542">
    <property type="entry name" value="METHYLTRANSFERASE"/>
    <property type="match status" value="1"/>
</dbReference>
<accession>A0A1C3TQ02</accession>
<dbReference type="PANTHER" id="PTHR43542:SF1">
    <property type="entry name" value="METHYLTRANSFERASE"/>
    <property type="match status" value="1"/>
</dbReference>
<evidence type="ECO:0000256" key="2">
    <source>
        <dbReference type="ARBA" id="ARBA00022679"/>
    </source>
</evidence>
<dbReference type="SUPFAM" id="SSF53335">
    <property type="entry name" value="S-adenosyl-L-methionine-dependent methyltransferases"/>
    <property type="match status" value="1"/>
</dbReference>
<organism evidence="3 4">
    <name type="scientific">Xanthomonas translucens pv. translucens DSM 18974</name>
    <dbReference type="NCBI Taxonomy" id="1261556"/>
    <lineage>
        <taxon>Bacteria</taxon>
        <taxon>Pseudomonadati</taxon>
        <taxon>Pseudomonadota</taxon>
        <taxon>Gammaproteobacteria</taxon>
        <taxon>Lysobacterales</taxon>
        <taxon>Lysobacteraceae</taxon>
        <taxon>Xanthomonas</taxon>
        <taxon>Xanthomonas translucens group</taxon>
    </lineage>
</organism>
<dbReference type="GO" id="GO:0031167">
    <property type="term" value="P:rRNA methylation"/>
    <property type="evidence" value="ECO:0007669"/>
    <property type="project" value="InterPro"/>
</dbReference>
<proteinExistence type="predicted"/>
<protein>
    <submittedName>
        <fullName evidence="3">Methyltransferase</fullName>
        <ecNumber evidence="3">2.1.1.-</ecNumber>
    </submittedName>
</protein>
<evidence type="ECO:0000256" key="1">
    <source>
        <dbReference type="ARBA" id="ARBA00022603"/>
    </source>
</evidence>
<dbReference type="CDD" id="cd02440">
    <property type="entry name" value="AdoMet_MTases"/>
    <property type="match status" value="1"/>
</dbReference>
<evidence type="ECO:0000313" key="4">
    <source>
        <dbReference type="Proteomes" id="UP000093071"/>
    </source>
</evidence>
<dbReference type="Pfam" id="PF03602">
    <property type="entry name" value="Cons_hypoth95"/>
    <property type="match status" value="1"/>
</dbReference>
<dbReference type="InterPro" id="IPR029063">
    <property type="entry name" value="SAM-dependent_MTases_sf"/>
</dbReference>
<dbReference type="EC" id="2.1.1.-" evidence="3"/>
<dbReference type="AlphaFoldDB" id="A0A1C3TQ02"/>
<dbReference type="NCBIfam" id="TIGR00095">
    <property type="entry name" value="16S rRNA (guanine(966)-N(2))-methyltransferase RsmD"/>
    <property type="match status" value="1"/>
</dbReference>
<dbReference type="Proteomes" id="UP000093071">
    <property type="component" value="Chromosome I"/>
</dbReference>
<dbReference type="PATRIC" id="fig|1261556.5.peg.2643"/>
<evidence type="ECO:0000313" key="3">
    <source>
        <dbReference type="EMBL" id="SCB05266.1"/>
    </source>
</evidence>
<dbReference type="Gene3D" id="3.40.50.150">
    <property type="entry name" value="Vaccinia Virus protein VP39"/>
    <property type="match status" value="1"/>
</dbReference>
<reference evidence="4" key="1">
    <citation type="submission" date="2016-07" db="EMBL/GenBank/DDBJ databases">
        <authorList>
            <person name="Jaenicke Sebastian"/>
        </authorList>
    </citation>
    <scope>NUCLEOTIDE SEQUENCE [LARGE SCALE GENOMIC DNA]</scope>
</reference>
<name>A0A1C3TQ02_XANCT</name>
<dbReference type="GO" id="GO:0008168">
    <property type="term" value="F:methyltransferase activity"/>
    <property type="evidence" value="ECO:0007669"/>
    <property type="project" value="UniProtKB-KW"/>
</dbReference>
<gene>
    <name evidence="3" type="ORF">BN444_00791</name>
</gene>
<dbReference type="EMBL" id="LT604072">
    <property type="protein sequence ID" value="SCB05266.1"/>
    <property type="molecule type" value="Genomic_DNA"/>
</dbReference>
<keyword evidence="2 3" id="KW-0808">Transferase</keyword>